<dbReference type="InterPro" id="IPR019734">
    <property type="entry name" value="TPR_rpt"/>
</dbReference>
<reference evidence="7" key="1">
    <citation type="submission" date="2025-08" db="UniProtKB">
        <authorList>
            <consortium name="RefSeq"/>
        </authorList>
    </citation>
    <scope>IDENTIFICATION</scope>
    <source>
        <tissue evidence="7">Sperm</tissue>
    </source>
</reference>
<gene>
    <name evidence="7" type="primary">FKBP6</name>
</gene>
<evidence type="ECO:0000256" key="4">
    <source>
        <dbReference type="PROSITE-ProRule" id="PRU00277"/>
    </source>
</evidence>
<dbReference type="PROSITE" id="PS50059">
    <property type="entry name" value="FKBP_PPIASE"/>
    <property type="match status" value="1"/>
</dbReference>
<dbReference type="InterPro" id="IPR001179">
    <property type="entry name" value="PPIase_FKBP_dom"/>
</dbReference>
<dbReference type="GO" id="GO:0005737">
    <property type="term" value="C:cytoplasm"/>
    <property type="evidence" value="ECO:0007669"/>
    <property type="project" value="TreeGrafter"/>
</dbReference>
<dbReference type="Proteomes" id="UP001318040">
    <property type="component" value="Chromosome 38"/>
</dbReference>
<dbReference type="Pfam" id="PF00254">
    <property type="entry name" value="FKBP_C"/>
    <property type="match status" value="1"/>
</dbReference>
<dbReference type="SMART" id="SM00028">
    <property type="entry name" value="TPR"/>
    <property type="match status" value="3"/>
</dbReference>
<dbReference type="GO" id="GO:0051879">
    <property type="term" value="F:Hsp90 protein binding"/>
    <property type="evidence" value="ECO:0007669"/>
    <property type="project" value="TreeGrafter"/>
</dbReference>
<dbReference type="GO" id="GO:0034587">
    <property type="term" value="P:piRNA processing"/>
    <property type="evidence" value="ECO:0007669"/>
    <property type="project" value="TreeGrafter"/>
</dbReference>
<dbReference type="InterPro" id="IPR046357">
    <property type="entry name" value="PPIase_dom_sf"/>
</dbReference>
<keyword evidence="4 7" id="KW-0413">Isomerase</keyword>
<dbReference type="PANTHER" id="PTHR46674:SF1">
    <property type="entry name" value="INACTIVE PEPTIDYL-PROLYL CIS-TRANS ISOMERASE FKBP6"/>
    <property type="match status" value="1"/>
</dbReference>
<evidence type="ECO:0000313" key="6">
    <source>
        <dbReference type="Proteomes" id="UP001318040"/>
    </source>
</evidence>
<dbReference type="GO" id="GO:0003755">
    <property type="term" value="F:peptidyl-prolyl cis-trans isomerase activity"/>
    <property type="evidence" value="ECO:0007669"/>
    <property type="project" value="UniProtKB-KW"/>
</dbReference>
<dbReference type="GO" id="GO:0007283">
    <property type="term" value="P:spermatogenesis"/>
    <property type="evidence" value="ECO:0007669"/>
    <property type="project" value="TreeGrafter"/>
</dbReference>
<dbReference type="SUPFAM" id="SSF54534">
    <property type="entry name" value="FKBP-like"/>
    <property type="match status" value="1"/>
</dbReference>
<dbReference type="InterPro" id="IPR042282">
    <property type="entry name" value="FKBP6/shu"/>
</dbReference>
<dbReference type="Pfam" id="PF13432">
    <property type="entry name" value="TPR_16"/>
    <property type="match status" value="1"/>
</dbReference>
<dbReference type="InterPro" id="IPR011990">
    <property type="entry name" value="TPR-like_helical_dom_sf"/>
</dbReference>
<evidence type="ECO:0000256" key="1">
    <source>
        <dbReference type="ARBA" id="ARBA00009648"/>
    </source>
</evidence>
<name>A0AAJ7TT86_PETMA</name>
<dbReference type="SUPFAM" id="SSF48452">
    <property type="entry name" value="TPR-like"/>
    <property type="match status" value="1"/>
</dbReference>
<dbReference type="CTD" id="8468"/>
<evidence type="ECO:0000256" key="3">
    <source>
        <dbReference type="ARBA" id="ARBA00022803"/>
    </source>
</evidence>
<protein>
    <recommendedName>
        <fullName evidence="4">peptidylprolyl isomerase</fullName>
        <ecNumber evidence="4">5.2.1.8</ecNumber>
    </recommendedName>
</protein>
<evidence type="ECO:0000313" key="7">
    <source>
        <dbReference type="RefSeq" id="XP_032823647.1"/>
    </source>
</evidence>
<dbReference type="AlphaFoldDB" id="A0AAJ7TT86"/>
<keyword evidence="2" id="KW-0677">Repeat</keyword>
<evidence type="ECO:0000259" key="5">
    <source>
        <dbReference type="PROSITE" id="PS50059"/>
    </source>
</evidence>
<keyword evidence="4" id="KW-0697">Rotamase</keyword>
<feature type="domain" description="PPIase FKBP-type" evidence="5">
    <location>
        <begin position="143"/>
        <end position="232"/>
    </location>
</feature>
<organism evidence="6 7">
    <name type="scientific">Petromyzon marinus</name>
    <name type="common">Sea lamprey</name>
    <dbReference type="NCBI Taxonomy" id="7757"/>
    <lineage>
        <taxon>Eukaryota</taxon>
        <taxon>Metazoa</taxon>
        <taxon>Chordata</taxon>
        <taxon>Craniata</taxon>
        <taxon>Vertebrata</taxon>
        <taxon>Cyclostomata</taxon>
        <taxon>Hyperoartia</taxon>
        <taxon>Petromyzontiformes</taxon>
        <taxon>Petromyzontidae</taxon>
        <taxon>Petromyzon</taxon>
    </lineage>
</organism>
<proteinExistence type="inferred from homology"/>
<dbReference type="EC" id="5.2.1.8" evidence="4"/>
<keyword evidence="6" id="KW-1185">Reference proteome</keyword>
<accession>A0AAJ7TT86</accession>
<comment type="catalytic activity">
    <reaction evidence="4">
        <text>[protein]-peptidylproline (omega=180) = [protein]-peptidylproline (omega=0)</text>
        <dbReference type="Rhea" id="RHEA:16237"/>
        <dbReference type="Rhea" id="RHEA-COMP:10747"/>
        <dbReference type="Rhea" id="RHEA-COMP:10748"/>
        <dbReference type="ChEBI" id="CHEBI:83833"/>
        <dbReference type="ChEBI" id="CHEBI:83834"/>
        <dbReference type="EC" id="5.2.1.8"/>
    </reaction>
</comment>
<dbReference type="KEGG" id="pmrn:116950189"/>
<dbReference type="RefSeq" id="XP_032823647.1">
    <property type="nucleotide sequence ID" value="XM_032967756.1"/>
</dbReference>
<comment type="similarity">
    <text evidence="1">Belongs to the FKBP6 family.</text>
</comment>
<dbReference type="Gene3D" id="1.25.40.10">
    <property type="entry name" value="Tetratricopeptide repeat domain"/>
    <property type="match status" value="1"/>
</dbReference>
<keyword evidence="3" id="KW-0802">TPR repeat</keyword>
<sequence length="508" mass="56739">MEGAVKNVNLSQPEGACCYDEGDTVNSFLDDRDDELEETLRDSLNELCSPDSMGSLLDIDPNKGSEEWDKSACVDGNDYGRCEGYVDQLRSMCLGIDDNDAANKEDDLSPFQRIARNMVDLTGNGGVLKIVLQKGSGDIVPELSAVRVNYNAYLEYSDEPYDSSHLRKEESRLWLSKGAVMPGLEVGLLTMCKGELARFLVRSDYAYGALGCPPRIPPNSTLLLEVELLGFIDCINVDDYYTMTPEERKRLKLEKVLRVAVNERTAGNAHFQAGRYDRAMHKYLKTLRILENAHLSSNEEQSQMEASLLKVLLNLALCYLRRNRPSSTVHYALRALRVQPNNVKACFRLGQAHLMLGDYVRSRYYLLRAQSMAPVHPVITHELKALEAKWQEFNRWEREMCRRMFKGTGGGTGGGNSKDAGCSTNLARASDVLGEEGKEAFVSTLKELKDDEGCREMTFPVSLFTGAERTAMMAIAREMGFDAECLVQGPGSLVKIRKKNSQDACPRD</sequence>
<evidence type="ECO:0000256" key="2">
    <source>
        <dbReference type="ARBA" id="ARBA00022737"/>
    </source>
</evidence>
<dbReference type="Gene3D" id="3.10.50.40">
    <property type="match status" value="1"/>
</dbReference>
<dbReference type="PANTHER" id="PTHR46674">
    <property type="entry name" value="INACTIVE PEPTIDYL-PROLYL CIS-TRANS ISOMERASE FKBP6"/>
    <property type="match status" value="1"/>
</dbReference>